<keyword evidence="3" id="KW-1185">Reference proteome</keyword>
<feature type="compositionally biased region" description="Polar residues" evidence="1">
    <location>
        <begin position="111"/>
        <end position="150"/>
    </location>
</feature>
<feature type="compositionally biased region" description="Polar residues" evidence="1">
    <location>
        <begin position="32"/>
        <end position="43"/>
    </location>
</feature>
<dbReference type="EMBL" id="CP002525">
    <property type="protein sequence ID" value="ADX97646.1"/>
    <property type="molecule type" value="Genomic_DNA"/>
</dbReference>
<feature type="compositionally biased region" description="Basic and acidic residues" evidence="1">
    <location>
        <begin position="177"/>
        <end position="188"/>
    </location>
</feature>
<gene>
    <name evidence="2" type="ordered locus">MSU_0102</name>
</gene>
<dbReference type="RefSeq" id="WP_013608794.1">
    <property type="nucleotide sequence ID" value="NC_015155.1"/>
</dbReference>
<sequence length="339" mass="36815">MLGAATWAKLGLVIFSLGSAAGGTYYFGGNLSGNKNIQSSSGEEGNKEDTSVKGNPNSSTSADTDEEKKDENLQGNSFLGEPKEKDTSHLSSGPEITVPKEKQDLSHPSGVDSNNLGVSDNNHNSDGNEVTELEQSGMKSSELPEQTLSVSDDERSTNLTEDGKKGTSEIQQSLEGHNSDTQRVEVRDPVVSGSSGRTSQRRIFGNNGEKDTSVSAEYVLSMGGDESENKRICVKVNGGEEEEQKQSEDCNKFVTENLKDEESNKTRIWIKSGNKNSAEKVLEGLLKDSNPEFKWEDSKNPVNVNFHYGQLTCKLTEKSNSEFIVNCSPKSDVRVEATI</sequence>
<dbReference type="KEGG" id="mss:MSU_0102"/>
<dbReference type="STRING" id="768700.MSU_0102"/>
<dbReference type="AlphaFoldDB" id="F0QQ76"/>
<feature type="compositionally biased region" description="Polar residues" evidence="1">
    <location>
        <begin position="52"/>
        <end position="62"/>
    </location>
</feature>
<feature type="region of interest" description="Disordered" evidence="1">
    <location>
        <begin position="32"/>
        <end position="209"/>
    </location>
</feature>
<organism evidence="2 3">
    <name type="scientific">Mycoplasma suis (strain Illinois)</name>
    <dbReference type="NCBI Taxonomy" id="768700"/>
    <lineage>
        <taxon>Bacteria</taxon>
        <taxon>Bacillati</taxon>
        <taxon>Mycoplasmatota</taxon>
        <taxon>Mollicutes</taxon>
        <taxon>Mycoplasmataceae</taxon>
        <taxon>Mycoplasma</taxon>
    </lineage>
</organism>
<evidence type="ECO:0000313" key="3">
    <source>
        <dbReference type="Proteomes" id="UP000007484"/>
    </source>
</evidence>
<reference evidence="2 3" key="1">
    <citation type="journal article" date="2011" name="J. Bacteriol.">
        <title>Complete genome sequences of two hemotropic Mycoplasmas, Mycoplasma haemofelis strain Ohio2 and Mycoplasma suis strain Illinois.</title>
        <authorList>
            <person name="Messick J.B."/>
            <person name="Santos A.P."/>
            <person name="Guimaraes A.M."/>
        </authorList>
    </citation>
    <scope>NUCLEOTIDE SEQUENCE [LARGE SCALE GENOMIC DNA]</scope>
    <source>
        <strain evidence="2 3">Illinois</strain>
    </source>
</reference>
<proteinExistence type="predicted"/>
<evidence type="ECO:0000313" key="2">
    <source>
        <dbReference type="EMBL" id="ADX97646.1"/>
    </source>
</evidence>
<protein>
    <submittedName>
        <fullName evidence="2">Uncharacterized protein</fullName>
    </submittedName>
</protein>
<dbReference type="HOGENOM" id="CLU_067788_0_0_14"/>
<dbReference type="Proteomes" id="UP000007484">
    <property type="component" value="Chromosome"/>
</dbReference>
<feature type="compositionally biased region" description="Basic and acidic residues" evidence="1">
    <location>
        <begin position="152"/>
        <end position="167"/>
    </location>
</feature>
<evidence type="ECO:0000256" key="1">
    <source>
        <dbReference type="SAM" id="MobiDB-lite"/>
    </source>
</evidence>
<accession>F0QQ76</accession>
<name>F0QQ76_MYCSL</name>